<organism evidence="4">
    <name type="scientific">Brugia timori</name>
    <dbReference type="NCBI Taxonomy" id="42155"/>
    <lineage>
        <taxon>Eukaryota</taxon>
        <taxon>Metazoa</taxon>
        <taxon>Ecdysozoa</taxon>
        <taxon>Nematoda</taxon>
        <taxon>Chromadorea</taxon>
        <taxon>Rhabditida</taxon>
        <taxon>Spirurina</taxon>
        <taxon>Spiruromorpha</taxon>
        <taxon>Filarioidea</taxon>
        <taxon>Onchocercidae</taxon>
        <taxon>Brugia</taxon>
    </lineage>
</organism>
<dbReference type="InterPro" id="IPR013786">
    <property type="entry name" value="AcylCoA_DH/ox_N"/>
</dbReference>
<evidence type="ECO:0000313" key="2">
    <source>
        <dbReference type="EMBL" id="VDO44292.1"/>
    </source>
</evidence>
<dbReference type="InterPro" id="IPR037069">
    <property type="entry name" value="AcylCoA_DH/ox_N_sf"/>
</dbReference>
<dbReference type="Pfam" id="PF02771">
    <property type="entry name" value="Acyl-CoA_dh_N"/>
    <property type="match status" value="1"/>
</dbReference>
<evidence type="ECO:0000313" key="3">
    <source>
        <dbReference type="Proteomes" id="UP000280834"/>
    </source>
</evidence>
<dbReference type="SUPFAM" id="SSF56645">
    <property type="entry name" value="Acyl-CoA dehydrogenase NM domain-like"/>
    <property type="match status" value="1"/>
</dbReference>
<evidence type="ECO:0000259" key="1">
    <source>
        <dbReference type="Pfam" id="PF02771"/>
    </source>
</evidence>
<dbReference type="WBParaSite" id="BTMF_0001493501-mRNA-1">
    <property type="protein sequence ID" value="BTMF_0001493501-mRNA-1"/>
    <property type="gene ID" value="BTMF_0001493501"/>
</dbReference>
<dbReference type="GO" id="GO:0050660">
    <property type="term" value="F:flavin adenine dinucleotide binding"/>
    <property type="evidence" value="ECO:0007669"/>
    <property type="project" value="InterPro"/>
</dbReference>
<accession>A0A0R3R4J5</accession>
<reference evidence="4" key="1">
    <citation type="submission" date="2017-02" db="UniProtKB">
        <authorList>
            <consortium name="WormBaseParasite"/>
        </authorList>
    </citation>
    <scope>IDENTIFICATION</scope>
</reference>
<feature type="domain" description="Acyl-CoA dehydrogenase/oxidase N-terminal" evidence="1">
    <location>
        <begin position="1"/>
        <end position="66"/>
    </location>
</feature>
<protein>
    <submittedName>
        <fullName evidence="4">Acyl-CoA_dh_N domain-containing protein</fullName>
    </submittedName>
</protein>
<dbReference type="Proteomes" id="UP000280834">
    <property type="component" value="Unassembled WGS sequence"/>
</dbReference>
<dbReference type="STRING" id="42155.A0A0R3R4J5"/>
<dbReference type="InterPro" id="IPR009100">
    <property type="entry name" value="AcylCoA_DH/oxidase_NM_dom_sf"/>
</dbReference>
<dbReference type="AlphaFoldDB" id="A0A0R3R4J5"/>
<dbReference type="Gene3D" id="1.10.540.10">
    <property type="entry name" value="Acyl-CoA dehydrogenase/oxidase, N-terminal domain"/>
    <property type="match status" value="1"/>
</dbReference>
<name>A0A0R3R4J5_9BILA</name>
<proteinExistence type="predicted"/>
<dbReference type="EMBL" id="UZAG01019606">
    <property type="protein sequence ID" value="VDO44292.1"/>
    <property type="molecule type" value="Genomic_DNA"/>
</dbReference>
<keyword evidence="3" id="KW-1185">Reference proteome</keyword>
<evidence type="ECO:0000313" key="4">
    <source>
        <dbReference type="WBParaSite" id="BTMF_0001493501-mRNA-1"/>
    </source>
</evidence>
<gene>
    <name evidence="2" type="ORF">BTMF_LOCUS12931</name>
</gene>
<dbReference type="PANTHER" id="PTHR43884:SF12">
    <property type="entry name" value="ISOVALERYL-COA DEHYDROGENASE, MITOCHONDRIAL-RELATED"/>
    <property type="match status" value="1"/>
</dbReference>
<sequence>MVRRLARERVAPRADAIDRTAEYPQDMFELLREAGLFAIPFPAEYGGTGSMLSAAVAIEELARVCYN</sequence>
<reference evidence="2 3" key="2">
    <citation type="submission" date="2018-11" db="EMBL/GenBank/DDBJ databases">
        <authorList>
            <consortium name="Pathogen Informatics"/>
        </authorList>
    </citation>
    <scope>NUCLEOTIDE SEQUENCE [LARGE SCALE GENOMIC DNA]</scope>
</reference>
<dbReference type="GO" id="GO:0003995">
    <property type="term" value="F:acyl-CoA dehydrogenase activity"/>
    <property type="evidence" value="ECO:0007669"/>
    <property type="project" value="TreeGrafter"/>
</dbReference>
<dbReference type="PANTHER" id="PTHR43884">
    <property type="entry name" value="ACYL-COA DEHYDROGENASE"/>
    <property type="match status" value="1"/>
</dbReference>